<feature type="non-terminal residue" evidence="1">
    <location>
        <position position="83"/>
    </location>
</feature>
<protein>
    <recommendedName>
        <fullName evidence="2">Hedgehog/Intein (Hint) domain-containing protein</fullName>
    </recommendedName>
</protein>
<evidence type="ECO:0000313" key="1">
    <source>
        <dbReference type="EMBL" id="GAJ04359.1"/>
    </source>
</evidence>
<dbReference type="EMBL" id="BARW01028965">
    <property type="protein sequence ID" value="GAJ04359.1"/>
    <property type="molecule type" value="Genomic_DNA"/>
</dbReference>
<name>X1TGF7_9ZZZZ</name>
<gene>
    <name evidence="1" type="ORF">S12H4_46640</name>
</gene>
<comment type="caution">
    <text evidence="1">The sequence shown here is derived from an EMBL/GenBank/DDBJ whole genome shotgun (WGS) entry which is preliminary data.</text>
</comment>
<organism evidence="1">
    <name type="scientific">marine sediment metagenome</name>
    <dbReference type="NCBI Taxonomy" id="412755"/>
    <lineage>
        <taxon>unclassified sequences</taxon>
        <taxon>metagenomes</taxon>
        <taxon>ecological metagenomes</taxon>
    </lineage>
</organism>
<sequence length="83" mass="9442">MTSNLYMSGKKIFIDDTSVLIEPGDLLERVTSNGIREQYEVVDPGFHERFGSFAPHYQIEVRRLSIPRDVEKSASPPPTKLHP</sequence>
<evidence type="ECO:0008006" key="2">
    <source>
        <dbReference type="Google" id="ProtNLM"/>
    </source>
</evidence>
<reference evidence="1" key="1">
    <citation type="journal article" date="2014" name="Front. Microbiol.">
        <title>High frequency of phylogenetically diverse reductive dehalogenase-homologous genes in deep subseafloor sedimentary metagenomes.</title>
        <authorList>
            <person name="Kawai M."/>
            <person name="Futagami T."/>
            <person name="Toyoda A."/>
            <person name="Takaki Y."/>
            <person name="Nishi S."/>
            <person name="Hori S."/>
            <person name="Arai W."/>
            <person name="Tsubouchi T."/>
            <person name="Morono Y."/>
            <person name="Uchiyama I."/>
            <person name="Ito T."/>
            <person name="Fujiyama A."/>
            <person name="Inagaki F."/>
            <person name="Takami H."/>
        </authorList>
    </citation>
    <scope>NUCLEOTIDE SEQUENCE</scope>
    <source>
        <strain evidence="1">Expedition CK06-06</strain>
    </source>
</reference>
<proteinExistence type="predicted"/>
<dbReference type="AlphaFoldDB" id="X1TGF7"/>
<accession>X1TGF7</accession>